<accession>A0ABW5CGS4</accession>
<dbReference type="Pfam" id="PF03746">
    <property type="entry name" value="LamB_YcsF"/>
    <property type="match status" value="1"/>
</dbReference>
<evidence type="ECO:0000313" key="2">
    <source>
        <dbReference type="EMBL" id="MFD2235345.1"/>
    </source>
</evidence>
<protein>
    <recommendedName>
        <fullName evidence="1">5-oxoprolinase subunit A</fullName>
        <shortName evidence="1">5-OPase subunit A</shortName>
        <ecNumber evidence="1">3.5.2.9</ecNumber>
    </recommendedName>
    <alternativeName>
        <fullName evidence="1">5-oxoprolinase (ATP-hydrolyzing) subunit A</fullName>
    </alternativeName>
</protein>
<dbReference type="RefSeq" id="WP_377318439.1">
    <property type="nucleotide sequence ID" value="NZ_JBHUIY010000043.1"/>
</dbReference>
<dbReference type="NCBIfam" id="NF003816">
    <property type="entry name" value="PRK05406.1-5"/>
    <property type="match status" value="1"/>
</dbReference>
<dbReference type="Gene3D" id="3.20.20.370">
    <property type="entry name" value="Glycoside hydrolase/deacetylase"/>
    <property type="match status" value="1"/>
</dbReference>
<comment type="function">
    <text evidence="1">Catalyzes the cleavage of 5-oxoproline to form L-glutamate coupled to the hydrolysis of ATP to ADP and inorganic phosphate.</text>
</comment>
<dbReference type="PANTHER" id="PTHR30292">
    <property type="entry name" value="UNCHARACTERIZED PROTEIN YBGL-RELATED"/>
    <property type="match status" value="1"/>
</dbReference>
<evidence type="ECO:0000256" key="1">
    <source>
        <dbReference type="HAMAP-Rule" id="MF_00691"/>
    </source>
</evidence>
<name>A0ABW5CGS4_9PROT</name>
<dbReference type="HAMAP" id="MF_00691">
    <property type="entry name" value="PxpA"/>
    <property type="match status" value="1"/>
</dbReference>
<comment type="catalytic activity">
    <reaction evidence="1">
        <text>5-oxo-L-proline + ATP + 2 H2O = L-glutamate + ADP + phosphate + H(+)</text>
        <dbReference type="Rhea" id="RHEA:10348"/>
        <dbReference type="ChEBI" id="CHEBI:15377"/>
        <dbReference type="ChEBI" id="CHEBI:15378"/>
        <dbReference type="ChEBI" id="CHEBI:29985"/>
        <dbReference type="ChEBI" id="CHEBI:30616"/>
        <dbReference type="ChEBI" id="CHEBI:43474"/>
        <dbReference type="ChEBI" id="CHEBI:58402"/>
        <dbReference type="ChEBI" id="CHEBI:456216"/>
        <dbReference type="EC" id="3.5.2.9"/>
    </reaction>
</comment>
<dbReference type="SUPFAM" id="SSF88713">
    <property type="entry name" value="Glycoside hydrolase/deacetylase"/>
    <property type="match status" value="1"/>
</dbReference>
<comment type="caution">
    <text evidence="2">The sequence shown here is derived from an EMBL/GenBank/DDBJ whole genome shotgun (WGS) entry which is preliminary data.</text>
</comment>
<dbReference type="PANTHER" id="PTHR30292:SF0">
    <property type="entry name" value="5-OXOPROLINASE SUBUNIT A"/>
    <property type="match status" value="1"/>
</dbReference>
<dbReference type="InterPro" id="IPR011330">
    <property type="entry name" value="Glyco_hydro/deAcase_b/a-brl"/>
</dbReference>
<comment type="similarity">
    <text evidence="1">Belongs to the LamB/PxpA family.</text>
</comment>
<comment type="subunit">
    <text evidence="1">Forms a complex composed of PxpA, PxpB and PxpC.</text>
</comment>
<keyword evidence="3" id="KW-1185">Reference proteome</keyword>
<gene>
    <name evidence="1" type="primary">pxpA</name>
    <name evidence="2" type="ORF">ACFSNB_16185</name>
</gene>
<reference evidence="3" key="1">
    <citation type="journal article" date="2019" name="Int. J. Syst. Evol. Microbiol.">
        <title>The Global Catalogue of Microorganisms (GCM) 10K type strain sequencing project: providing services to taxonomists for standard genome sequencing and annotation.</title>
        <authorList>
            <consortium name="The Broad Institute Genomics Platform"/>
            <consortium name="The Broad Institute Genome Sequencing Center for Infectious Disease"/>
            <person name="Wu L."/>
            <person name="Ma J."/>
        </authorList>
    </citation>
    <scope>NUCLEOTIDE SEQUENCE [LARGE SCALE GENOMIC DNA]</scope>
    <source>
        <strain evidence="3">KCTC 15012</strain>
    </source>
</reference>
<dbReference type="NCBIfam" id="NF003814">
    <property type="entry name" value="PRK05406.1-3"/>
    <property type="match status" value="1"/>
</dbReference>
<dbReference type="CDD" id="cd10787">
    <property type="entry name" value="LamB_YcsF_like"/>
    <property type="match status" value="1"/>
</dbReference>
<dbReference type="EMBL" id="JBHUIY010000043">
    <property type="protein sequence ID" value="MFD2235345.1"/>
    <property type="molecule type" value="Genomic_DNA"/>
</dbReference>
<evidence type="ECO:0000313" key="3">
    <source>
        <dbReference type="Proteomes" id="UP001597296"/>
    </source>
</evidence>
<proteinExistence type="inferred from homology"/>
<dbReference type="EC" id="3.5.2.9" evidence="1"/>
<dbReference type="Proteomes" id="UP001597296">
    <property type="component" value="Unassembled WGS sequence"/>
</dbReference>
<keyword evidence="1" id="KW-0067">ATP-binding</keyword>
<keyword evidence="1" id="KW-0547">Nucleotide-binding</keyword>
<dbReference type="InterPro" id="IPR005501">
    <property type="entry name" value="LamB/YcsF/PxpA-like"/>
</dbReference>
<organism evidence="2 3">
    <name type="scientific">Phaeospirillum tilakii</name>
    <dbReference type="NCBI Taxonomy" id="741673"/>
    <lineage>
        <taxon>Bacteria</taxon>
        <taxon>Pseudomonadati</taxon>
        <taxon>Pseudomonadota</taxon>
        <taxon>Alphaproteobacteria</taxon>
        <taxon>Rhodospirillales</taxon>
        <taxon>Rhodospirillaceae</taxon>
        <taxon>Phaeospirillum</taxon>
    </lineage>
</organism>
<keyword evidence="1" id="KW-0378">Hydrolase</keyword>
<sequence>MRVALNADLGEGFGPWRMGDDAALLPWIDSASLACGFHAGDPETMSRAVRQVAAAGVSLGAHPGFADLLGFGRRKVAISPGEIPALIAYQVGALQAICVLAGQRVTHVKPHGALYNMAAADPALAEALVGAVAGLDRGLILVAPAGSALAAAAEAAGVVLAAEGFCDRGYEADASLSPRDQPGAVIADPAEAAARAVAMVRDQAVVTRGGKRIPTRIDTLCLHGDGADAVALARAVAEALAGAGIARAALPELGLG</sequence>